<name>A0ABU3A4J7_9GAMM</name>
<feature type="compositionally biased region" description="Low complexity" evidence="1">
    <location>
        <begin position="131"/>
        <end position="143"/>
    </location>
</feature>
<feature type="compositionally biased region" description="Polar residues" evidence="1">
    <location>
        <begin position="119"/>
        <end position="130"/>
    </location>
</feature>
<proteinExistence type="predicted"/>
<dbReference type="EMBL" id="JAVRIF010000008">
    <property type="protein sequence ID" value="MDT0604730.1"/>
    <property type="molecule type" value="Genomic_DNA"/>
</dbReference>
<feature type="compositionally biased region" description="Polar residues" evidence="1">
    <location>
        <begin position="68"/>
        <end position="83"/>
    </location>
</feature>
<feature type="region of interest" description="Disordered" evidence="1">
    <location>
        <begin position="65"/>
        <end position="88"/>
    </location>
</feature>
<sequence length="368" mass="41222">MSVNSTAITTKSINQHAQYQQTFAHSRKLTVLDKPTASESKQAPFSDLQSVSVINQALMIQIKDDTNKMLSNPPSKNETQPTDTYDRPLTPKVELLKIILEGYFGKEFGELFSELDFQPNNESESTVQDPNQENNVNSSESEQVNIDGIPFYSSDLLKVEQWQHRSQSLNYQMNGEFNINGQHLKMDYSFAISTEQTSYSSIEMTAAALKDPLVVQFGKRSIGEIKDHHSFDINRDGNLDNLPVFSGDVGYLVYDKNQNLKADDGSELFGPQTGHGFNELAELDSNGNGFIDNEDEVFEHLYLWQPEKSNNMLSLSDANILAINTSAIDTPFSFYDTQGNIMAEMRRSSFAISTDGVGKGVHQIDVRI</sequence>
<evidence type="ECO:0000313" key="2">
    <source>
        <dbReference type="EMBL" id="MDT0604730.1"/>
    </source>
</evidence>
<evidence type="ECO:0008006" key="4">
    <source>
        <dbReference type="Google" id="ProtNLM"/>
    </source>
</evidence>
<dbReference type="Proteomes" id="UP001266357">
    <property type="component" value="Unassembled WGS sequence"/>
</dbReference>
<dbReference type="RefSeq" id="WP_311583361.1">
    <property type="nucleotide sequence ID" value="NZ_JAVRIF010000008.1"/>
</dbReference>
<evidence type="ECO:0000256" key="1">
    <source>
        <dbReference type="SAM" id="MobiDB-lite"/>
    </source>
</evidence>
<dbReference type="PANTHER" id="PTHR39431">
    <property type="entry name" value="FRPA/C-RELATED PROTEIN"/>
    <property type="match status" value="1"/>
</dbReference>
<protein>
    <recommendedName>
        <fullName evidence="4">VCBS repeat-containing protein</fullName>
    </recommendedName>
</protein>
<organism evidence="2 3">
    <name type="scientific">Thalassotalea castellviae</name>
    <dbReference type="NCBI Taxonomy" id="3075612"/>
    <lineage>
        <taxon>Bacteria</taxon>
        <taxon>Pseudomonadati</taxon>
        <taxon>Pseudomonadota</taxon>
        <taxon>Gammaproteobacteria</taxon>
        <taxon>Alteromonadales</taxon>
        <taxon>Colwelliaceae</taxon>
        <taxon>Thalassotalea</taxon>
    </lineage>
</organism>
<dbReference type="PANTHER" id="PTHR39431:SF1">
    <property type="entry name" value="FRPA_C-RELATED PROTEIN"/>
    <property type="match status" value="1"/>
</dbReference>
<accession>A0ABU3A4J7</accession>
<comment type="caution">
    <text evidence="2">The sequence shown here is derived from an EMBL/GenBank/DDBJ whole genome shotgun (WGS) entry which is preliminary data.</text>
</comment>
<evidence type="ECO:0000313" key="3">
    <source>
        <dbReference type="Proteomes" id="UP001266357"/>
    </source>
</evidence>
<reference evidence="2 3" key="1">
    <citation type="submission" date="2023-09" db="EMBL/GenBank/DDBJ databases">
        <authorList>
            <person name="Rey-Velasco X."/>
        </authorList>
    </citation>
    <scope>NUCLEOTIDE SEQUENCE [LARGE SCALE GENOMIC DNA]</scope>
    <source>
        <strain evidence="2 3">W431</strain>
    </source>
</reference>
<keyword evidence="3" id="KW-1185">Reference proteome</keyword>
<gene>
    <name evidence="2" type="ORF">RM573_14060</name>
</gene>
<feature type="region of interest" description="Disordered" evidence="1">
    <location>
        <begin position="119"/>
        <end position="143"/>
    </location>
</feature>